<feature type="transmembrane region" description="Helical" evidence="7">
    <location>
        <begin position="336"/>
        <end position="361"/>
    </location>
</feature>
<feature type="transmembrane region" description="Helical" evidence="7">
    <location>
        <begin position="101"/>
        <end position="120"/>
    </location>
</feature>
<evidence type="ECO:0000256" key="5">
    <source>
        <dbReference type="ARBA" id="ARBA00022989"/>
    </source>
</evidence>
<dbReference type="SUPFAM" id="SSF103473">
    <property type="entry name" value="MFS general substrate transporter"/>
    <property type="match status" value="1"/>
</dbReference>
<dbReference type="InterPro" id="IPR036259">
    <property type="entry name" value="MFS_trans_sf"/>
</dbReference>
<feature type="transmembrane region" description="Helical" evidence="7">
    <location>
        <begin position="279"/>
        <end position="297"/>
    </location>
</feature>
<feature type="transmembrane region" description="Helical" evidence="7">
    <location>
        <begin position="250"/>
        <end position="272"/>
    </location>
</feature>
<evidence type="ECO:0000256" key="1">
    <source>
        <dbReference type="ARBA" id="ARBA00004651"/>
    </source>
</evidence>
<keyword evidence="6 7" id="KW-0472">Membrane</keyword>
<protein>
    <submittedName>
        <fullName evidence="9">MFS transporter</fullName>
    </submittedName>
</protein>
<gene>
    <name evidence="9" type="ORF">FHL06_12665</name>
</gene>
<proteinExistence type="predicted"/>
<feature type="domain" description="Major facilitator superfamily (MFS) profile" evidence="8">
    <location>
        <begin position="296"/>
        <end position="413"/>
    </location>
</feature>
<sequence>MKQLYKNHSFSNLLMGRVMINAGDSLYYVATTWTVLQWTHNPLIVGVTNTLLMVPMCISFLFGPLVDVIPLKKTLLLTPLLQCLILSLIASLYLIDYLNVYALIILVTVAMFCTQIGYPAQSKAIPLLVKKEKLLSANSAMSIAYQGTDVIMNSISGIVVAIIAFIPLYFTNSLIFLIASLFMLNIKIPNLNNKEKSKSTYLQNLKEGAIEISKSLLLIVALVSGVINFGLGLLYTWIPLKADDLGGAYYYGLLMALFSLGLIIGSLVTPYIKNMNIGYGKLLILLNITSGLILIIINYIPSIGFIILFPVAFITISISNVSLASIQQKVIPEHMLARLTTIITSISAISLPAGSFIGGLLVKNIGINFTLVIGGGLFIIASLIFYISKPYRLLPQIEKIEYQHMFKSREIQK</sequence>
<feature type="transmembrane region" description="Helical" evidence="7">
    <location>
        <begin position="303"/>
        <end position="324"/>
    </location>
</feature>
<feature type="transmembrane region" description="Helical" evidence="7">
    <location>
        <begin position="367"/>
        <end position="387"/>
    </location>
</feature>
<organism evidence="9 10">
    <name type="scientific">Companilactobacillus halodurans</name>
    <dbReference type="NCBI Taxonomy" id="2584183"/>
    <lineage>
        <taxon>Bacteria</taxon>
        <taxon>Bacillati</taxon>
        <taxon>Bacillota</taxon>
        <taxon>Bacilli</taxon>
        <taxon>Lactobacillales</taxon>
        <taxon>Lactobacillaceae</taxon>
        <taxon>Companilactobacillus</taxon>
    </lineage>
</organism>
<dbReference type="Gene3D" id="1.20.1250.20">
    <property type="entry name" value="MFS general substrate transporter like domains"/>
    <property type="match status" value="1"/>
</dbReference>
<evidence type="ECO:0000256" key="7">
    <source>
        <dbReference type="SAM" id="Phobius"/>
    </source>
</evidence>
<evidence type="ECO:0000256" key="4">
    <source>
        <dbReference type="ARBA" id="ARBA00022692"/>
    </source>
</evidence>
<dbReference type="CDD" id="cd06173">
    <property type="entry name" value="MFS_MefA_like"/>
    <property type="match status" value="1"/>
</dbReference>
<evidence type="ECO:0000256" key="3">
    <source>
        <dbReference type="ARBA" id="ARBA00022475"/>
    </source>
</evidence>
<keyword evidence="5 7" id="KW-1133">Transmembrane helix</keyword>
<feature type="transmembrane region" description="Helical" evidence="7">
    <location>
        <begin position="42"/>
        <end position="63"/>
    </location>
</feature>
<dbReference type="GO" id="GO:0022857">
    <property type="term" value="F:transmembrane transporter activity"/>
    <property type="evidence" value="ECO:0007669"/>
    <property type="project" value="InterPro"/>
</dbReference>
<evidence type="ECO:0000313" key="10">
    <source>
        <dbReference type="Proteomes" id="UP000414364"/>
    </source>
</evidence>
<dbReference type="EMBL" id="VDFP01000093">
    <property type="protein sequence ID" value="MQS77170.1"/>
    <property type="molecule type" value="Genomic_DNA"/>
</dbReference>
<comment type="subcellular location">
    <subcellularLocation>
        <location evidence="1">Cell membrane</location>
        <topology evidence="1">Multi-pass membrane protein</topology>
    </subcellularLocation>
</comment>
<dbReference type="PROSITE" id="PS50850">
    <property type="entry name" value="MFS"/>
    <property type="match status" value="1"/>
</dbReference>
<dbReference type="PANTHER" id="PTHR23513:SF6">
    <property type="entry name" value="MAJOR FACILITATOR SUPERFAMILY ASSOCIATED DOMAIN-CONTAINING PROTEIN"/>
    <property type="match status" value="1"/>
</dbReference>
<comment type="caution">
    <text evidence="9">The sequence shown here is derived from an EMBL/GenBank/DDBJ whole genome shotgun (WGS) entry which is preliminary data.</text>
</comment>
<evidence type="ECO:0000259" key="8">
    <source>
        <dbReference type="PROSITE" id="PS50850"/>
    </source>
</evidence>
<dbReference type="PANTHER" id="PTHR23513">
    <property type="entry name" value="INTEGRAL MEMBRANE EFFLUX PROTEIN-RELATED"/>
    <property type="match status" value="1"/>
</dbReference>
<dbReference type="AlphaFoldDB" id="A0A5P0ZSC7"/>
<evidence type="ECO:0000256" key="6">
    <source>
        <dbReference type="ARBA" id="ARBA00023136"/>
    </source>
</evidence>
<feature type="transmembrane region" description="Helical" evidence="7">
    <location>
        <begin position="216"/>
        <end position="238"/>
    </location>
</feature>
<dbReference type="GO" id="GO:0005886">
    <property type="term" value="C:plasma membrane"/>
    <property type="evidence" value="ECO:0007669"/>
    <property type="project" value="UniProtKB-SubCell"/>
</dbReference>
<name>A0A5P0ZSC7_9LACO</name>
<evidence type="ECO:0000256" key="2">
    <source>
        <dbReference type="ARBA" id="ARBA00022448"/>
    </source>
</evidence>
<dbReference type="Pfam" id="PF05977">
    <property type="entry name" value="MFS_3"/>
    <property type="match status" value="1"/>
</dbReference>
<feature type="transmembrane region" description="Helical" evidence="7">
    <location>
        <begin position="75"/>
        <end position="95"/>
    </location>
</feature>
<keyword evidence="3" id="KW-1003">Cell membrane</keyword>
<keyword evidence="2" id="KW-0813">Transport</keyword>
<dbReference type="InterPro" id="IPR010290">
    <property type="entry name" value="TM_effector"/>
</dbReference>
<keyword evidence="4 7" id="KW-0812">Transmembrane</keyword>
<dbReference type="Proteomes" id="UP000414364">
    <property type="component" value="Unassembled WGS sequence"/>
</dbReference>
<evidence type="ECO:0000313" key="9">
    <source>
        <dbReference type="EMBL" id="MQS77170.1"/>
    </source>
</evidence>
<reference evidence="9 10" key="1">
    <citation type="journal article" date="2019" name="Syst. Appl. Microbiol.">
        <title>Polyphasic characterization of two novel Lactobacillus spp. isolated from blown salami packages: Description of Lactobacillus halodurans sp. nov. and Lactobacillus salsicarnum sp. nov.</title>
        <authorList>
            <person name="Schuster J.A."/>
            <person name="Klingl A."/>
            <person name="Vogel R.F."/>
            <person name="Ehrmann M.A."/>
        </authorList>
    </citation>
    <scope>NUCLEOTIDE SEQUENCE [LARGE SCALE GENOMIC DNA]</scope>
    <source>
        <strain evidence="9 10">TMW 1.2172</strain>
    </source>
</reference>
<accession>A0A5P0ZSC7</accession>
<dbReference type="RefSeq" id="WP_153386947.1">
    <property type="nucleotide sequence ID" value="NZ_VDFP01000093.1"/>
</dbReference>
<dbReference type="InterPro" id="IPR020846">
    <property type="entry name" value="MFS_dom"/>
</dbReference>